<evidence type="ECO:0000256" key="3">
    <source>
        <dbReference type="PROSITE-ProRule" id="PRU00339"/>
    </source>
</evidence>
<evidence type="ECO:0000256" key="4">
    <source>
        <dbReference type="SAM" id="MobiDB-lite"/>
    </source>
</evidence>
<organism evidence="7 8">
    <name type="scientific">Arcobacter acticola</name>
    <dbReference type="NCBI Taxonomy" id="1849015"/>
    <lineage>
        <taxon>Bacteria</taxon>
        <taxon>Pseudomonadati</taxon>
        <taxon>Campylobacterota</taxon>
        <taxon>Epsilonproteobacteria</taxon>
        <taxon>Campylobacterales</taxon>
        <taxon>Arcobacteraceae</taxon>
        <taxon>Arcobacter</taxon>
    </lineage>
</organism>
<keyword evidence="1" id="KW-0677">Repeat</keyword>
<accession>A0A6M8EQE1</accession>
<dbReference type="KEGG" id="paco:AACT_2193"/>
<dbReference type="AlphaFoldDB" id="A0A6M8EQE1"/>
<proteinExistence type="predicted"/>
<dbReference type="Gene3D" id="3.40.50.410">
    <property type="entry name" value="von Willebrand factor, type A domain"/>
    <property type="match status" value="1"/>
</dbReference>
<dbReference type="PROSITE" id="PS50234">
    <property type="entry name" value="VWFA"/>
    <property type="match status" value="1"/>
</dbReference>
<dbReference type="Pfam" id="PF13519">
    <property type="entry name" value="VWA_2"/>
    <property type="match status" value="1"/>
</dbReference>
<dbReference type="SUPFAM" id="SSF48452">
    <property type="entry name" value="TPR-like"/>
    <property type="match status" value="1"/>
</dbReference>
<sequence length="562" mass="64952">MYFIHFQVLFLMLIPSFILMYLIITKQSKLTSYFSKNALNKLSVSNQYFSNKARNITLFLSLIFMIIALARPVTNEKINDIEAELNAVVIAIDVSKSMNAIDIYPNRLEFAKKKILDIIDTSKTEAIGVILFAKSSFLLSAVTQDLTSIKLLINNLDTGINFDNGTNIFSTLETTQKLLKDFSSKNLILLTDGADNTDFEKEIGFANKNKINVYTLALGTPQGSVIKLNDGNFLTDKNGDIVNVKLNESIKELSLKTNGGYINYTLDNRDINQILNDINSKSQKEKFDNTKYKSYTELFYYPLAFGIFLLLIAFSSLPTFTKNKSSLSILLLSLIFISNSNLNASSIFDFNTIKEANNAYEKEEYEKASNEFKKLDSNESRDYNLANSYYKDNKFKEAIELYKNIQTSNNDLEFKRLHNLANSYAKNKDFQNAIKNYEEALKLKNDQNTRENLELVKKLLENKNKKQEQNDKEDKQEKENKDTKEKEQKKEKKQKNDSKNQENRNQEKSEETQKEKKEEDRKQEIMSDYEEQKWLKDLESQKTNSLLKKMESSNEDSISNPW</sequence>
<dbReference type="SMART" id="SM00028">
    <property type="entry name" value="TPR"/>
    <property type="match status" value="2"/>
</dbReference>
<dbReference type="InterPro" id="IPR019734">
    <property type="entry name" value="TPR_rpt"/>
</dbReference>
<evidence type="ECO:0000313" key="8">
    <source>
        <dbReference type="Proteomes" id="UP000503483"/>
    </source>
</evidence>
<evidence type="ECO:0000313" key="7">
    <source>
        <dbReference type="EMBL" id="QKE29321.1"/>
    </source>
</evidence>
<keyword evidence="8" id="KW-1185">Reference proteome</keyword>
<dbReference type="InterPro" id="IPR013105">
    <property type="entry name" value="TPR_2"/>
</dbReference>
<dbReference type="Pfam" id="PF07719">
    <property type="entry name" value="TPR_2"/>
    <property type="match status" value="1"/>
</dbReference>
<keyword evidence="5" id="KW-1133">Transmembrane helix</keyword>
<feature type="transmembrane region" description="Helical" evidence="5">
    <location>
        <begin position="6"/>
        <end position="24"/>
    </location>
</feature>
<name>A0A6M8EQE1_9BACT</name>
<evidence type="ECO:0000259" key="6">
    <source>
        <dbReference type="PROSITE" id="PS50234"/>
    </source>
</evidence>
<dbReference type="InterPro" id="IPR011990">
    <property type="entry name" value="TPR-like_helical_dom_sf"/>
</dbReference>
<keyword evidence="5" id="KW-0812">Transmembrane</keyword>
<dbReference type="EMBL" id="CP042652">
    <property type="protein sequence ID" value="QKE29321.1"/>
    <property type="molecule type" value="Genomic_DNA"/>
</dbReference>
<dbReference type="InterPro" id="IPR050768">
    <property type="entry name" value="UPF0353/GerABKA_families"/>
</dbReference>
<dbReference type="SMART" id="SM00327">
    <property type="entry name" value="VWA"/>
    <property type="match status" value="1"/>
</dbReference>
<protein>
    <submittedName>
        <fullName evidence="7">von Willebrand factor type A (VWA) domain-containing protein</fullName>
    </submittedName>
</protein>
<feature type="transmembrane region" description="Helical" evidence="5">
    <location>
        <begin position="56"/>
        <end position="73"/>
    </location>
</feature>
<dbReference type="PROSITE" id="PS50005">
    <property type="entry name" value="TPR"/>
    <property type="match status" value="1"/>
</dbReference>
<dbReference type="InterPro" id="IPR002035">
    <property type="entry name" value="VWF_A"/>
</dbReference>
<feature type="transmembrane region" description="Helical" evidence="5">
    <location>
        <begin position="298"/>
        <end position="317"/>
    </location>
</feature>
<dbReference type="SUPFAM" id="SSF53300">
    <property type="entry name" value="vWA-like"/>
    <property type="match status" value="1"/>
</dbReference>
<evidence type="ECO:0000256" key="2">
    <source>
        <dbReference type="ARBA" id="ARBA00022803"/>
    </source>
</evidence>
<dbReference type="PANTHER" id="PTHR22550">
    <property type="entry name" value="SPORE GERMINATION PROTEIN"/>
    <property type="match status" value="1"/>
</dbReference>
<keyword evidence="2 3" id="KW-0802">TPR repeat</keyword>
<dbReference type="InterPro" id="IPR036465">
    <property type="entry name" value="vWFA_dom_sf"/>
</dbReference>
<feature type="region of interest" description="Disordered" evidence="4">
    <location>
        <begin position="460"/>
        <end position="536"/>
    </location>
</feature>
<keyword evidence="5" id="KW-0472">Membrane</keyword>
<feature type="domain" description="VWFA" evidence="6">
    <location>
        <begin position="87"/>
        <end position="278"/>
    </location>
</feature>
<evidence type="ECO:0000256" key="5">
    <source>
        <dbReference type="SAM" id="Phobius"/>
    </source>
</evidence>
<evidence type="ECO:0000256" key="1">
    <source>
        <dbReference type="ARBA" id="ARBA00022737"/>
    </source>
</evidence>
<dbReference type="PANTHER" id="PTHR22550:SF14">
    <property type="entry name" value="VWFA DOMAIN-CONTAINING PROTEIN"/>
    <property type="match status" value="1"/>
</dbReference>
<gene>
    <name evidence="7" type="ORF">AACT_2193</name>
</gene>
<dbReference type="Proteomes" id="UP000503483">
    <property type="component" value="Chromosome"/>
</dbReference>
<feature type="repeat" description="TPR" evidence="3">
    <location>
        <begin position="414"/>
        <end position="447"/>
    </location>
</feature>
<dbReference type="Gene3D" id="1.25.40.10">
    <property type="entry name" value="Tetratricopeptide repeat domain"/>
    <property type="match status" value="1"/>
</dbReference>
<reference evidence="7 8" key="1">
    <citation type="submission" date="2019-08" db="EMBL/GenBank/DDBJ databases">
        <title>Complete genome sequence of Arcobacter acticola.</title>
        <authorList>
            <person name="Miller W."/>
        </authorList>
    </citation>
    <scope>NUCLEOTIDE SEQUENCE [LARGE SCALE GENOMIC DNA]</scope>
    <source>
        <strain evidence="7 8">KCTC 52212</strain>
    </source>
</reference>